<keyword evidence="6" id="KW-1185">Reference proteome</keyword>
<dbReference type="SUPFAM" id="SSF48452">
    <property type="entry name" value="TPR-like"/>
    <property type="match status" value="1"/>
</dbReference>
<evidence type="ECO:0000256" key="2">
    <source>
        <dbReference type="ARBA" id="ARBA00022803"/>
    </source>
</evidence>
<protein>
    <submittedName>
        <fullName evidence="5">CLUMA_CG007994, isoform A</fullName>
    </submittedName>
</protein>
<dbReference type="PANTHER" id="PTHR16193">
    <property type="entry name" value="TETRATRICOPEPTIDE REPEAT PROTEIN 27"/>
    <property type="match status" value="1"/>
</dbReference>
<feature type="repeat" description="TPR" evidence="4">
    <location>
        <begin position="545"/>
        <end position="578"/>
    </location>
</feature>
<reference evidence="5 6" key="1">
    <citation type="submission" date="2015-04" db="EMBL/GenBank/DDBJ databases">
        <authorList>
            <person name="Syromyatnikov M.Y."/>
            <person name="Popov V.N."/>
        </authorList>
    </citation>
    <scope>NUCLEOTIDE SEQUENCE [LARGE SCALE GENOMIC DNA]</scope>
</reference>
<keyword evidence="1" id="KW-0677">Repeat</keyword>
<dbReference type="InterPro" id="IPR011990">
    <property type="entry name" value="TPR-like_helical_dom_sf"/>
</dbReference>
<dbReference type="STRING" id="568069.A0A1J1I2F7"/>
<dbReference type="OrthoDB" id="1936594at2759"/>
<sequence length="777" mass="90383">MDENQLCFFEESRINCNYDENDFFTRIYNGRWQEILQTEEFKAFLSTGNESFTKDQKLAVAIACLLAFTQHNFTGPDLNTLETFRFETIWNIDRISVDGIEINTNIEHVLLLFISQNILEDLSCQFPSDIVIKIWNLRLIKVFQRSLDEDSVSIYDKLLKIHQELSLEKLNEIKNERFRFLVQLEVISIFLMYRRVNKVADLLKEVKEIYKIEMIEQGVLGMRTKWQQKALPQFHVSIEQNNADMELASEITHRETALIELLKHNDDTLLETMMSVDSDYRNPSQVSSSIQNFVLITARHLEISQPKDKLANEMIEPYLRILLAQKNGPWMIRLDALLMNIKIDANHRRTVERSLQQCEDIVMKIKEKEGQAQPIQRFSYVFSSLMIPRHKIEAQLASLMISLGLIKGALDVYLRIQHWEEVIDCYTRLELRHKAAEIIQQELEKLPTVKLYCLLGDATDDVKCYEKAWEFSNHRSGLAQRYWGNYFFAKHEYAEAIPHLQKSLEINSLQETLWMRLGYAALDVENYELAASAYVRYTQLEPDGFEAWNNLAKCYIKLGNKQRAHKIFQESLKCNFDNWKIWENFLLVSVDVGCFEDALNAYNRLIELKNKYFDEEVLTIIMKAIANDLTDAEGLATSRLRKKALEMLAHLGSIHSNEGVVWELSAMLTNEPLKKAEKLQKAHKGYVSKSPDWAKDETIGLTMLKLCENLCEVSLEASKTFEEREKMLVLSQLSSARLTAQSCVKVAMSNEWESCRGVTSNINQLLERIVLKIKELK</sequence>
<evidence type="ECO:0000313" key="6">
    <source>
        <dbReference type="Proteomes" id="UP000183832"/>
    </source>
</evidence>
<evidence type="ECO:0000256" key="3">
    <source>
        <dbReference type="ARBA" id="ARBA00024020"/>
    </source>
</evidence>
<proteinExistence type="inferred from homology"/>
<keyword evidence="2 4" id="KW-0802">TPR repeat</keyword>
<gene>
    <name evidence="5" type="ORF">CLUMA_CG007994</name>
</gene>
<dbReference type="PANTHER" id="PTHR16193:SF0">
    <property type="entry name" value="TETRATRICOPEPTIDE REPEAT PROTEIN 27"/>
    <property type="match status" value="1"/>
</dbReference>
<evidence type="ECO:0000256" key="1">
    <source>
        <dbReference type="ARBA" id="ARBA00022737"/>
    </source>
</evidence>
<dbReference type="AlphaFoldDB" id="A0A1J1I2F7"/>
<dbReference type="PROSITE" id="PS50005">
    <property type="entry name" value="TPR"/>
    <property type="match status" value="2"/>
</dbReference>
<dbReference type="Pfam" id="PF13432">
    <property type="entry name" value="TPR_16"/>
    <property type="match status" value="1"/>
</dbReference>
<dbReference type="Proteomes" id="UP000183832">
    <property type="component" value="Unassembled WGS sequence"/>
</dbReference>
<accession>A0A1J1I2F7</accession>
<evidence type="ECO:0000313" key="5">
    <source>
        <dbReference type="EMBL" id="CRK94488.1"/>
    </source>
</evidence>
<feature type="repeat" description="TPR" evidence="4">
    <location>
        <begin position="511"/>
        <end position="544"/>
    </location>
</feature>
<comment type="similarity">
    <text evidence="3">Belongs to the TTC27 family.</text>
</comment>
<organism evidence="5 6">
    <name type="scientific">Clunio marinus</name>
    <dbReference type="NCBI Taxonomy" id="568069"/>
    <lineage>
        <taxon>Eukaryota</taxon>
        <taxon>Metazoa</taxon>
        <taxon>Ecdysozoa</taxon>
        <taxon>Arthropoda</taxon>
        <taxon>Hexapoda</taxon>
        <taxon>Insecta</taxon>
        <taxon>Pterygota</taxon>
        <taxon>Neoptera</taxon>
        <taxon>Endopterygota</taxon>
        <taxon>Diptera</taxon>
        <taxon>Nematocera</taxon>
        <taxon>Chironomoidea</taxon>
        <taxon>Chironomidae</taxon>
        <taxon>Clunio</taxon>
    </lineage>
</organism>
<dbReference type="SMART" id="SM00028">
    <property type="entry name" value="TPR"/>
    <property type="match status" value="4"/>
</dbReference>
<dbReference type="Gene3D" id="1.25.40.10">
    <property type="entry name" value="Tetratricopeptide repeat domain"/>
    <property type="match status" value="1"/>
</dbReference>
<dbReference type="EMBL" id="CVRI01000039">
    <property type="protein sequence ID" value="CRK94488.1"/>
    <property type="molecule type" value="Genomic_DNA"/>
</dbReference>
<dbReference type="InterPro" id="IPR019734">
    <property type="entry name" value="TPR_rpt"/>
</dbReference>
<evidence type="ECO:0000256" key="4">
    <source>
        <dbReference type="PROSITE-ProRule" id="PRU00339"/>
    </source>
</evidence>
<name>A0A1J1I2F7_9DIPT</name>
<dbReference type="InterPro" id="IPR044244">
    <property type="entry name" value="TTC27/Emw1"/>
</dbReference>